<name>A0A8S5RH82_9VIRU</name>
<sequence>MAKITKKQIDAIDAACRNGFSFDQYDFGVSGDKSLSKTITLVEGRKAVKLRLSWQDEVVKHKNRYGCTVPTYTGNVVPLLHCSVWHKHTESDCWHSYGLGVFRTFSDRKSSKRLMKSLCEITELVTDELMCEMLPERECEEFRQKAEQANKQ</sequence>
<proteinExistence type="predicted"/>
<evidence type="ECO:0000313" key="1">
    <source>
        <dbReference type="EMBL" id="DAE30316.1"/>
    </source>
</evidence>
<protein>
    <submittedName>
        <fullName evidence="1">Uncharacterized protein</fullName>
    </submittedName>
</protein>
<organism evidence="1">
    <name type="scientific">virus sp. ct5rm7</name>
    <dbReference type="NCBI Taxonomy" id="2827298"/>
    <lineage>
        <taxon>Viruses</taxon>
    </lineage>
</organism>
<accession>A0A8S5RH82</accession>
<reference evidence="1" key="1">
    <citation type="journal article" date="2021" name="Proc. Natl. Acad. Sci. U.S.A.">
        <title>A Catalog of Tens of Thousands of Viruses from Human Metagenomes Reveals Hidden Associations with Chronic Diseases.</title>
        <authorList>
            <person name="Tisza M.J."/>
            <person name="Buck C.B."/>
        </authorList>
    </citation>
    <scope>NUCLEOTIDE SEQUENCE</scope>
    <source>
        <strain evidence="1">Ct5rm7</strain>
    </source>
</reference>
<dbReference type="EMBL" id="BK059103">
    <property type="protein sequence ID" value="DAE30316.1"/>
    <property type="molecule type" value="Genomic_DNA"/>
</dbReference>